<feature type="transmembrane region" description="Helical" evidence="1">
    <location>
        <begin position="33"/>
        <end position="51"/>
    </location>
</feature>
<evidence type="ECO:0000259" key="2">
    <source>
        <dbReference type="Pfam" id="PF02308"/>
    </source>
</evidence>
<reference evidence="4 5" key="1">
    <citation type="submission" date="2020-04" db="EMBL/GenBank/DDBJ databases">
        <title>Draft genome of Methanobacterium subterraneum isolated from animal feces.</title>
        <authorList>
            <person name="Ouboter H.T."/>
            <person name="Berger S."/>
            <person name="Gungor E."/>
            <person name="Jetten M.S.M."/>
            <person name="Welte C.U."/>
        </authorList>
    </citation>
    <scope>NUCLEOTIDE SEQUENCE [LARGE SCALE GENOMIC DNA]</scope>
    <source>
        <strain evidence="4">HO_2020</strain>
    </source>
</reference>
<proteinExistence type="predicted"/>
<dbReference type="AlphaFoldDB" id="A0A7K4DNT1"/>
<feature type="domain" description="MgtC/SapB/SrpB/YhiD N-terminal" evidence="2">
    <location>
        <begin position="10"/>
        <end position="130"/>
    </location>
</feature>
<feature type="transmembrane region" description="Helical" evidence="1">
    <location>
        <begin position="393"/>
        <end position="411"/>
    </location>
</feature>
<dbReference type="PANTHER" id="PTHR39084:SF1">
    <property type="entry name" value="DUF4010 DOMAIN-CONTAINING PROTEIN"/>
    <property type="match status" value="1"/>
</dbReference>
<feature type="transmembrane region" description="Helical" evidence="1">
    <location>
        <begin position="366"/>
        <end position="386"/>
    </location>
</feature>
<feature type="transmembrane region" description="Helical" evidence="1">
    <location>
        <begin position="331"/>
        <end position="354"/>
    </location>
</feature>
<dbReference type="GeneID" id="35123428"/>
<feature type="transmembrane region" description="Helical" evidence="1">
    <location>
        <begin position="57"/>
        <end position="77"/>
    </location>
</feature>
<dbReference type="RefSeq" id="WP_100907219.1">
    <property type="nucleotide sequence ID" value="NZ_JABBYL010000032.1"/>
</dbReference>
<dbReference type="Pfam" id="PF13194">
    <property type="entry name" value="DUF4010"/>
    <property type="match status" value="1"/>
</dbReference>
<keyword evidence="1" id="KW-0812">Transmembrane</keyword>
<dbReference type="PANTHER" id="PTHR39084">
    <property type="entry name" value="MEMBRANE PROTEIN-RELATED"/>
    <property type="match status" value="1"/>
</dbReference>
<feature type="transmembrane region" description="Helical" evidence="1">
    <location>
        <begin position="202"/>
        <end position="222"/>
    </location>
</feature>
<dbReference type="Pfam" id="PF02308">
    <property type="entry name" value="MgtC"/>
    <property type="match status" value="1"/>
</dbReference>
<evidence type="ECO:0000313" key="4">
    <source>
        <dbReference type="EMBL" id="NMO09989.1"/>
    </source>
</evidence>
<feature type="domain" description="DUF4010" evidence="3">
    <location>
        <begin position="178"/>
        <end position="386"/>
    </location>
</feature>
<feature type="transmembrane region" description="Helical" evidence="1">
    <location>
        <begin position="262"/>
        <end position="282"/>
    </location>
</feature>
<sequence length="412" mass="44546">MDVFLILKFLIALALGALIGIERERKKEGAEFAGVRTFILIAILGTISAYLSQDFPYFWIVSFAGLVVLVGLSYLVTTRKNDDVGITTEIAAYLTFVLGMLCFADEGMLLAPILAIIITTLLAIKPHLHQFAHRVSEKELINTLKFLIIAFVILPILPDEVMGPLAVFNPFQIWLMVVFISAISFTGYILMKIIGPERGLGVTGIVGGLVSSTAVATSMAARVKESGLLMKAAVFATVVASSMMFLRMLFEVSVINPTLLPKLSAPMMVMGVLGIILGIFVWRRTEVRQMDADLKLDNPFSLKPALIFGALFLAILFLSKIANIYLGSSGVYLASIISGVADVDAITISMALLAPDTISNNTAVTAITLAAISNTVFKFLITLFLGTRKFGRNIGIIFLVVILAGLITIFVL</sequence>
<protein>
    <submittedName>
        <fullName evidence="4">MgtC/SapB family protein</fullName>
    </submittedName>
</protein>
<feature type="transmembrane region" description="Helical" evidence="1">
    <location>
        <begin position="6"/>
        <end position="21"/>
    </location>
</feature>
<feature type="transmembrane region" description="Helical" evidence="1">
    <location>
        <begin position="109"/>
        <end position="128"/>
    </location>
</feature>
<gene>
    <name evidence="4" type="ORF">HG719_09160</name>
</gene>
<feature type="transmembrane region" description="Helical" evidence="1">
    <location>
        <begin position="302"/>
        <end position="319"/>
    </location>
</feature>
<accession>A0A7K4DNT1</accession>
<organism evidence="4 5">
    <name type="scientific">Methanobacterium subterraneum</name>
    <dbReference type="NCBI Taxonomy" id="59277"/>
    <lineage>
        <taxon>Archaea</taxon>
        <taxon>Methanobacteriati</taxon>
        <taxon>Methanobacteriota</taxon>
        <taxon>Methanomada group</taxon>
        <taxon>Methanobacteria</taxon>
        <taxon>Methanobacteriales</taxon>
        <taxon>Methanobacteriaceae</taxon>
        <taxon>Methanobacterium</taxon>
    </lineage>
</organism>
<dbReference type="Proteomes" id="UP000591058">
    <property type="component" value="Unassembled WGS sequence"/>
</dbReference>
<dbReference type="EMBL" id="JABBYL010000032">
    <property type="protein sequence ID" value="NMO09989.1"/>
    <property type="molecule type" value="Genomic_DNA"/>
</dbReference>
<keyword evidence="1" id="KW-1133">Transmembrane helix</keyword>
<keyword evidence="1" id="KW-0472">Membrane</keyword>
<name>A0A7K4DNT1_9EURY</name>
<evidence type="ECO:0000313" key="5">
    <source>
        <dbReference type="Proteomes" id="UP000591058"/>
    </source>
</evidence>
<comment type="caution">
    <text evidence="4">The sequence shown here is derived from an EMBL/GenBank/DDBJ whole genome shotgun (WGS) entry which is preliminary data.</text>
</comment>
<dbReference type="InterPro" id="IPR025105">
    <property type="entry name" value="DUF4010"/>
</dbReference>
<feature type="transmembrane region" description="Helical" evidence="1">
    <location>
        <begin position="84"/>
        <end position="103"/>
    </location>
</feature>
<evidence type="ECO:0000259" key="3">
    <source>
        <dbReference type="Pfam" id="PF13194"/>
    </source>
</evidence>
<feature type="transmembrane region" description="Helical" evidence="1">
    <location>
        <begin position="228"/>
        <end position="250"/>
    </location>
</feature>
<feature type="transmembrane region" description="Helical" evidence="1">
    <location>
        <begin position="140"/>
        <end position="158"/>
    </location>
</feature>
<feature type="transmembrane region" description="Helical" evidence="1">
    <location>
        <begin position="170"/>
        <end position="190"/>
    </location>
</feature>
<evidence type="ECO:0000256" key="1">
    <source>
        <dbReference type="SAM" id="Phobius"/>
    </source>
</evidence>
<dbReference type="InterPro" id="IPR049177">
    <property type="entry name" value="MgtC_SapB_SrpB_YhiD_N"/>
</dbReference>